<evidence type="ECO:0000313" key="2">
    <source>
        <dbReference type="EMBL" id="OGY10282.1"/>
    </source>
</evidence>
<feature type="compositionally biased region" description="Basic and acidic residues" evidence="1">
    <location>
        <begin position="40"/>
        <end position="65"/>
    </location>
</feature>
<dbReference type="Proteomes" id="UP000178319">
    <property type="component" value="Unassembled WGS sequence"/>
</dbReference>
<accession>A0A1G1V4L3</accession>
<organism evidence="2 3">
    <name type="scientific">Candidatus Blackburnbacteria bacterium RIFCSPHIGHO2_02_FULL_44_20</name>
    <dbReference type="NCBI Taxonomy" id="1797516"/>
    <lineage>
        <taxon>Bacteria</taxon>
        <taxon>Candidatus Blackburniibacteriota</taxon>
    </lineage>
</organism>
<name>A0A1G1V4L3_9BACT</name>
<evidence type="ECO:0000313" key="3">
    <source>
        <dbReference type="Proteomes" id="UP000178319"/>
    </source>
</evidence>
<evidence type="ECO:0000256" key="1">
    <source>
        <dbReference type="SAM" id="MobiDB-lite"/>
    </source>
</evidence>
<proteinExistence type="predicted"/>
<dbReference type="STRING" id="1797516.A3D26_04845"/>
<dbReference type="AlphaFoldDB" id="A0A1G1V4L3"/>
<protein>
    <submittedName>
        <fullName evidence="2">Uncharacterized protein</fullName>
    </submittedName>
</protein>
<gene>
    <name evidence="2" type="ORF">A3D26_04845</name>
</gene>
<dbReference type="SUPFAM" id="SSF57997">
    <property type="entry name" value="Tropomyosin"/>
    <property type="match status" value="1"/>
</dbReference>
<sequence length="73" mass="8836">MDEKKLVKFFVKTFKDVVLPVLEDMHKDIKELKQTTERTETKLDKHEDHLERHDSKLDNHEKRLTQLETTPHN</sequence>
<reference evidence="2 3" key="1">
    <citation type="journal article" date="2016" name="Nat. Commun.">
        <title>Thousands of microbial genomes shed light on interconnected biogeochemical processes in an aquifer system.</title>
        <authorList>
            <person name="Anantharaman K."/>
            <person name="Brown C.T."/>
            <person name="Hug L.A."/>
            <person name="Sharon I."/>
            <person name="Castelle C.J."/>
            <person name="Probst A.J."/>
            <person name="Thomas B.C."/>
            <person name="Singh A."/>
            <person name="Wilkins M.J."/>
            <person name="Karaoz U."/>
            <person name="Brodie E.L."/>
            <person name="Williams K.H."/>
            <person name="Hubbard S.S."/>
            <person name="Banfield J.F."/>
        </authorList>
    </citation>
    <scope>NUCLEOTIDE SEQUENCE [LARGE SCALE GENOMIC DNA]</scope>
</reference>
<dbReference type="EMBL" id="MHBZ01000038">
    <property type="protein sequence ID" value="OGY10282.1"/>
    <property type="molecule type" value="Genomic_DNA"/>
</dbReference>
<dbReference type="Gene3D" id="1.20.1260.80">
    <property type="match status" value="1"/>
</dbReference>
<feature type="region of interest" description="Disordered" evidence="1">
    <location>
        <begin position="40"/>
        <end position="73"/>
    </location>
</feature>
<comment type="caution">
    <text evidence="2">The sequence shown here is derived from an EMBL/GenBank/DDBJ whole genome shotgun (WGS) entry which is preliminary data.</text>
</comment>